<name>A0A1I6HLR5_9FLAO</name>
<protein>
    <submittedName>
        <fullName evidence="3">Adenylate cyclase</fullName>
    </submittedName>
</protein>
<keyword evidence="1" id="KW-0812">Transmembrane</keyword>
<dbReference type="InterPro" id="IPR029787">
    <property type="entry name" value="Nucleotide_cyclase"/>
</dbReference>
<keyword evidence="1" id="KW-1133">Transmembrane helix</keyword>
<organism evidence="3 4">
    <name type="scientific">Robiginitalea myxolifaciens</name>
    <dbReference type="NCBI Taxonomy" id="400055"/>
    <lineage>
        <taxon>Bacteria</taxon>
        <taxon>Pseudomonadati</taxon>
        <taxon>Bacteroidota</taxon>
        <taxon>Flavobacteriia</taxon>
        <taxon>Flavobacteriales</taxon>
        <taxon>Flavobacteriaceae</taxon>
        <taxon>Robiginitalea</taxon>
    </lineage>
</organism>
<dbReference type="Pfam" id="PF00211">
    <property type="entry name" value="Guanylate_cyc"/>
    <property type="match status" value="1"/>
</dbReference>
<sequence>MKSSVYNKLKSQAEKVAWITFFWILVSLSQFIQGYNILIQFNCAIEDMNTMVYLTGSLITGLVAGLIGGSSIVFFWENWLRTKPYGRALLNMAWSYTLIFLAVAVISGLFFNSSQLGASAFSMEVWQALWTHFLTIEQFFIYLFWLSVVIITLIALSVNDKYGPGVFKSFILGKYFHPKREERIFMFLDLRGSTTIAEKLGEAKYFNFLKDIFKDVTPAILNSQGQIYQYVGDEIVISWKTDSGTQNANCIHCFFDIEKALMEKSAYYQKNYHEIVPKFKAGLHFGAVMVGEIGLVKRDIVYSGDVLNTAARIQSKCNELGKDIILSKYLLEKLEPLPKAFKSIALGEMQLRGKQESVMLYTV</sequence>
<dbReference type="PANTHER" id="PTHR43081">
    <property type="entry name" value="ADENYLATE CYCLASE, TERMINAL-DIFFERENTIATION SPECIFIC-RELATED"/>
    <property type="match status" value="1"/>
</dbReference>
<feature type="transmembrane region" description="Helical" evidence="1">
    <location>
        <begin position="139"/>
        <end position="158"/>
    </location>
</feature>
<dbReference type="AlphaFoldDB" id="A0A1I6HLR5"/>
<dbReference type="RefSeq" id="WP_092983404.1">
    <property type="nucleotide sequence ID" value="NZ_FOYQ01000002.1"/>
</dbReference>
<dbReference type="SUPFAM" id="SSF55073">
    <property type="entry name" value="Nucleotide cyclase"/>
    <property type="match status" value="1"/>
</dbReference>
<keyword evidence="4" id="KW-1185">Reference proteome</keyword>
<dbReference type="Proteomes" id="UP000199534">
    <property type="component" value="Unassembled WGS sequence"/>
</dbReference>
<dbReference type="PANTHER" id="PTHR43081:SF1">
    <property type="entry name" value="ADENYLATE CYCLASE, TERMINAL-DIFFERENTIATION SPECIFIC"/>
    <property type="match status" value="1"/>
</dbReference>
<dbReference type="OrthoDB" id="9768499at2"/>
<feature type="transmembrane region" description="Helical" evidence="1">
    <location>
        <begin position="51"/>
        <end position="76"/>
    </location>
</feature>
<dbReference type="STRING" id="400055.SAMN04490243_2880"/>
<feature type="domain" description="Guanylate cyclase" evidence="2">
    <location>
        <begin position="184"/>
        <end position="314"/>
    </location>
</feature>
<evidence type="ECO:0000256" key="1">
    <source>
        <dbReference type="SAM" id="Phobius"/>
    </source>
</evidence>
<keyword evidence="1" id="KW-0472">Membrane</keyword>
<evidence type="ECO:0000313" key="3">
    <source>
        <dbReference type="EMBL" id="SFR55376.1"/>
    </source>
</evidence>
<feature type="transmembrane region" description="Helical" evidence="1">
    <location>
        <begin position="88"/>
        <end position="111"/>
    </location>
</feature>
<dbReference type="InterPro" id="IPR050697">
    <property type="entry name" value="Adenylyl/Guanylyl_Cyclase_3/4"/>
</dbReference>
<gene>
    <name evidence="3" type="ORF">SAMN04490243_2880</name>
</gene>
<dbReference type="PROSITE" id="PS50125">
    <property type="entry name" value="GUANYLATE_CYCLASE_2"/>
    <property type="match status" value="1"/>
</dbReference>
<dbReference type="CDD" id="cd07302">
    <property type="entry name" value="CHD"/>
    <property type="match status" value="1"/>
</dbReference>
<evidence type="ECO:0000259" key="2">
    <source>
        <dbReference type="PROSITE" id="PS50125"/>
    </source>
</evidence>
<dbReference type="EMBL" id="FOYQ01000002">
    <property type="protein sequence ID" value="SFR55376.1"/>
    <property type="molecule type" value="Genomic_DNA"/>
</dbReference>
<evidence type="ECO:0000313" key="4">
    <source>
        <dbReference type="Proteomes" id="UP000199534"/>
    </source>
</evidence>
<dbReference type="GO" id="GO:0035556">
    <property type="term" value="P:intracellular signal transduction"/>
    <property type="evidence" value="ECO:0007669"/>
    <property type="project" value="InterPro"/>
</dbReference>
<dbReference type="GO" id="GO:0004016">
    <property type="term" value="F:adenylate cyclase activity"/>
    <property type="evidence" value="ECO:0007669"/>
    <property type="project" value="UniProtKB-ARBA"/>
</dbReference>
<accession>A0A1I6HLR5</accession>
<feature type="transmembrane region" description="Helical" evidence="1">
    <location>
        <begin position="16"/>
        <end position="39"/>
    </location>
</feature>
<reference evidence="3 4" key="1">
    <citation type="submission" date="2016-10" db="EMBL/GenBank/DDBJ databases">
        <authorList>
            <person name="de Groot N.N."/>
        </authorList>
    </citation>
    <scope>NUCLEOTIDE SEQUENCE [LARGE SCALE GENOMIC DNA]</scope>
    <source>
        <strain evidence="3 4">DSM 21019</strain>
    </source>
</reference>
<proteinExistence type="predicted"/>
<dbReference type="Gene3D" id="3.30.70.1230">
    <property type="entry name" value="Nucleotide cyclase"/>
    <property type="match status" value="1"/>
</dbReference>
<dbReference type="InterPro" id="IPR001054">
    <property type="entry name" value="A/G_cyclase"/>
</dbReference>
<dbReference type="GO" id="GO:0009190">
    <property type="term" value="P:cyclic nucleotide biosynthetic process"/>
    <property type="evidence" value="ECO:0007669"/>
    <property type="project" value="InterPro"/>
</dbReference>